<feature type="domain" description="Right handed beta helix" evidence="1">
    <location>
        <begin position="307"/>
        <end position="447"/>
    </location>
</feature>
<evidence type="ECO:0000313" key="3">
    <source>
        <dbReference type="Proteomes" id="UP000230184"/>
    </source>
</evidence>
<dbReference type="AlphaFoldDB" id="A0A2M6YTT1"/>
<protein>
    <recommendedName>
        <fullName evidence="1">Right handed beta helix domain-containing protein</fullName>
    </recommendedName>
</protein>
<evidence type="ECO:0000313" key="2">
    <source>
        <dbReference type="EMBL" id="PIU36930.1"/>
    </source>
</evidence>
<name>A0A2M6YTT1_9BACT</name>
<gene>
    <name evidence="2" type="ORF">COT02_03455</name>
</gene>
<dbReference type="InterPro" id="IPR012334">
    <property type="entry name" value="Pectin_lyas_fold"/>
</dbReference>
<dbReference type="Gene3D" id="2.160.20.10">
    <property type="entry name" value="Single-stranded right-handed beta-helix, Pectin lyase-like"/>
    <property type="match status" value="1"/>
</dbReference>
<evidence type="ECO:0000259" key="1">
    <source>
        <dbReference type="Pfam" id="PF13229"/>
    </source>
</evidence>
<organism evidence="2 3">
    <name type="scientific">Candidatus Roizmanbacteria bacterium CG07_land_8_20_14_0_80_34_15</name>
    <dbReference type="NCBI Taxonomy" id="1974849"/>
    <lineage>
        <taxon>Bacteria</taxon>
        <taxon>Candidatus Roizmaniibacteriota</taxon>
    </lineage>
</organism>
<sequence length="467" mass="51044">MPDPISWYALGRVINDPQTIMEAIDEKFLTHNQDLGAHGFSNEAVWAHRNQYLLDHVNYSIYNVKINPASRPVKAFVDVGGAAEYSNIQEAIDYVNSLGGGRIVIKSDIYNLTVNPTLYSNITLEGENASSTIIRFSGAGVYPGKGIKAIGDSSPYSTGTVSIPINSKIVTGIGTLWLANVSAGDYISLDNVWYEIESVDTNTQLTLSNIFLSTALSGVVYEVATFKKDIVIQDLTIEGVDGKIFNEMKYITRGTFRNINGGKNYATDIMITKCSDSKIEDCDLIQESMGSSSNCHIFQNNANYPLGVIIDGCRDSTLSLNVVTASDNRGIVIRECKRFVVFASFTSSYNWESIQVLNSSQITVIYNTLISQGPSNAKTVVFDNTHYSILSGNTIRKSWSHGISFIQSCFNRLLGNSTFDSGGYGIRFDANSHYNIVSGHSSVEDYSGFIQDLGVGNVHGSDNLVVP</sequence>
<dbReference type="SUPFAM" id="SSF51126">
    <property type="entry name" value="Pectin lyase-like"/>
    <property type="match status" value="1"/>
</dbReference>
<comment type="caution">
    <text evidence="2">The sequence shown here is derived from an EMBL/GenBank/DDBJ whole genome shotgun (WGS) entry which is preliminary data.</text>
</comment>
<dbReference type="InterPro" id="IPR039448">
    <property type="entry name" value="Beta_helix"/>
</dbReference>
<dbReference type="EMBL" id="PEWY01000100">
    <property type="protein sequence ID" value="PIU36930.1"/>
    <property type="molecule type" value="Genomic_DNA"/>
</dbReference>
<reference evidence="3" key="1">
    <citation type="submission" date="2017-09" db="EMBL/GenBank/DDBJ databases">
        <title>Depth-based differentiation of microbial function through sediment-hosted aquifers and enrichment of novel symbionts in the deep terrestrial subsurface.</title>
        <authorList>
            <person name="Probst A.J."/>
            <person name="Ladd B."/>
            <person name="Jarett J.K."/>
            <person name="Geller-Mcgrath D.E."/>
            <person name="Sieber C.M.K."/>
            <person name="Emerson J.B."/>
            <person name="Anantharaman K."/>
            <person name="Thomas B.C."/>
            <person name="Malmstrom R."/>
            <person name="Stieglmeier M."/>
            <person name="Klingl A."/>
            <person name="Woyke T."/>
            <person name="Ryan C.M."/>
            <person name="Banfield J.F."/>
        </authorList>
    </citation>
    <scope>NUCLEOTIDE SEQUENCE [LARGE SCALE GENOMIC DNA]</scope>
</reference>
<dbReference type="InterPro" id="IPR011050">
    <property type="entry name" value="Pectin_lyase_fold/virulence"/>
</dbReference>
<dbReference type="Proteomes" id="UP000230184">
    <property type="component" value="Unassembled WGS sequence"/>
</dbReference>
<dbReference type="Pfam" id="PF13229">
    <property type="entry name" value="Beta_helix"/>
    <property type="match status" value="1"/>
</dbReference>
<accession>A0A2M6YTT1</accession>
<proteinExistence type="predicted"/>